<feature type="region of interest" description="Disordered" evidence="1">
    <location>
        <begin position="43"/>
        <end position="76"/>
    </location>
</feature>
<dbReference type="AlphaFoldDB" id="A0A0E0FEQ5"/>
<reference evidence="2" key="2">
    <citation type="submission" date="2018-05" db="EMBL/GenBank/DDBJ databases">
        <title>OmerRS3 (Oryza meridionalis Reference Sequence Version 3).</title>
        <authorList>
            <person name="Zhang J."/>
            <person name="Kudrna D."/>
            <person name="Lee S."/>
            <person name="Talag J."/>
            <person name="Welchert J."/>
            <person name="Wing R.A."/>
        </authorList>
    </citation>
    <scope>NUCLEOTIDE SEQUENCE [LARGE SCALE GENOMIC DNA]</scope>
    <source>
        <strain evidence="2">cv. OR44</strain>
    </source>
</reference>
<proteinExistence type="predicted"/>
<dbReference type="Gramene" id="OMERI12G14740.1">
    <property type="protein sequence ID" value="OMERI12G14740.1"/>
    <property type="gene ID" value="OMERI12G14740"/>
</dbReference>
<evidence type="ECO:0000313" key="3">
    <source>
        <dbReference type="Proteomes" id="UP000008021"/>
    </source>
</evidence>
<accession>A0A0E0FEQ5</accession>
<feature type="region of interest" description="Disordered" evidence="1">
    <location>
        <begin position="149"/>
        <end position="173"/>
    </location>
</feature>
<evidence type="ECO:0000313" key="2">
    <source>
        <dbReference type="EnsemblPlants" id="OMERI12G14740.1"/>
    </source>
</evidence>
<feature type="region of interest" description="Disordered" evidence="1">
    <location>
        <begin position="1"/>
        <end position="24"/>
    </location>
</feature>
<dbReference type="Proteomes" id="UP000008021">
    <property type="component" value="Chromosome 12"/>
</dbReference>
<dbReference type="EnsemblPlants" id="OMERI12G14740.1">
    <property type="protein sequence ID" value="OMERI12G14740.1"/>
    <property type="gene ID" value="OMERI12G14740"/>
</dbReference>
<reference evidence="2" key="1">
    <citation type="submission" date="2015-04" db="UniProtKB">
        <authorList>
            <consortium name="EnsemblPlants"/>
        </authorList>
    </citation>
    <scope>IDENTIFICATION</scope>
</reference>
<protein>
    <submittedName>
        <fullName evidence="2">Uncharacterized protein</fullName>
    </submittedName>
</protein>
<sequence length="249" mass="26393">MGADEHVRRGAAAAGERAAGRRQRALRARLRVVRAAARLPGGVRLPHRLPPQLRRRLRRPGPARPRPLQAGAGAGGVAGAVAQGRAVVRGGPVARRVRRRRRAVLPEVPGAVPAAVLRGRALPADGAVHRGGGADREPERDVGGLVARRRAPGDVRRRGRRRGVGEEGGGGAEVPVQRAAVGGVLPLREEVGAKRAAPAARAPANAARLLDNFFLLLSSVPYTYCTSPTQMPTLYDVYSHHRNFLSSNI</sequence>
<name>A0A0E0FEQ5_9ORYZ</name>
<dbReference type="HOGENOM" id="CLU_1117192_0_0_1"/>
<evidence type="ECO:0000256" key="1">
    <source>
        <dbReference type="SAM" id="MobiDB-lite"/>
    </source>
</evidence>
<organism evidence="2">
    <name type="scientific">Oryza meridionalis</name>
    <dbReference type="NCBI Taxonomy" id="40149"/>
    <lineage>
        <taxon>Eukaryota</taxon>
        <taxon>Viridiplantae</taxon>
        <taxon>Streptophyta</taxon>
        <taxon>Embryophyta</taxon>
        <taxon>Tracheophyta</taxon>
        <taxon>Spermatophyta</taxon>
        <taxon>Magnoliopsida</taxon>
        <taxon>Liliopsida</taxon>
        <taxon>Poales</taxon>
        <taxon>Poaceae</taxon>
        <taxon>BOP clade</taxon>
        <taxon>Oryzoideae</taxon>
        <taxon>Oryzeae</taxon>
        <taxon>Oryzinae</taxon>
        <taxon>Oryza</taxon>
    </lineage>
</organism>
<keyword evidence="3" id="KW-1185">Reference proteome</keyword>